<organism evidence="2">
    <name type="scientific">Strongyloides ratti</name>
    <name type="common">Parasitic roundworm</name>
    <dbReference type="NCBI Taxonomy" id="34506"/>
    <lineage>
        <taxon>Eukaryota</taxon>
        <taxon>Metazoa</taxon>
        <taxon>Ecdysozoa</taxon>
        <taxon>Nematoda</taxon>
        <taxon>Chromadorea</taxon>
        <taxon>Rhabditida</taxon>
        <taxon>Tylenchina</taxon>
        <taxon>Panagrolaimomorpha</taxon>
        <taxon>Strongyloidoidea</taxon>
        <taxon>Strongyloididae</taxon>
        <taxon>Strongyloides</taxon>
    </lineage>
</organism>
<evidence type="ECO:0000313" key="5">
    <source>
        <dbReference type="WormBase" id="SRAE_X000090600"/>
    </source>
</evidence>
<gene>
    <name evidence="2 4 5" type="ORF">SRAE_X000090600</name>
</gene>
<evidence type="ECO:0000256" key="1">
    <source>
        <dbReference type="SAM" id="SignalP"/>
    </source>
</evidence>
<reference evidence="4" key="2">
    <citation type="submission" date="2020-12" db="UniProtKB">
        <authorList>
            <consortium name="WormBaseParasite"/>
        </authorList>
    </citation>
    <scope>IDENTIFICATION</scope>
</reference>
<evidence type="ECO:0000313" key="4">
    <source>
        <dbReference type="WBParaSite" id="SRAE_X000090600.1"/>
    </source>
</evidence>
<sequence>MFYLFFIFHILFLLIKNLYGINNENINNLQVCSKEWQNPILTIPTLSLPSIPLKCYPDDRICEKYGGECQFSLKKFEYICCKNNDYERIPLCPRYYDTLHTLCGNNNNEGRCPKSYECMKARNYPNIKLCCRRNDNLSYIEPETTFNDHFIVPDIIPYAPKHSINIIFNEDVLTEGQLIYREQINDLLDRPPQLSGYVFSDNLQYTVIIIGFPFRFTKNTSIDNPSTVYLFENDIKPINGKIKLQDFNEIENTKQNLYIKKNLKEIENSFKFSKCCTVSYKKPGDEIKSKEIYTMLLLIFKQKKSFTISQQNLILKKNGKDKILNRNDIILPNQEPFYMKKFLKQNNEIYDTVPVVGNFYGIKG</sequence>
<dbReference type="InterPro" id="IPR036610">
    <property type="entry name" value="PEBP-like_sf"/>
</dbReference>
<reference evidence="2 3" key="1">
    <citation type="submission" date="2014-09" db="EMBL/GenBank/DDBJ databases">
        <authorList>
            <person name="Martin A.A."/>
        </authorList>
    </citation>
    <scope>NUCLEOTIDE SEQUENCE</scope>
    <source>
        <strain evidence="3">ED321</strain>
        <strain evidence="2">ED321 Heterogonic</strain>
    </source>
</reference>
<name>A0A090LTN4_STRRB</name>
<protein>
    <submittedName>
        <fullName evidence="2 4">Uncharacterized protein</fullName>
    </submittedName>
</protein>
<proteinExistence type="predicted"/>
<dbReference type="Gene3D" id="3.90.280.10">
    <property type="entry name" value="PEBP-like"/>
    <property type="match status" value="1"/>
</dbReference>
<accession>A0A090LTN4</accession>
<feature type="chain" id="PRO_5015031266" evidence="1">
    <location>
        <begin position="21"/>
        <end position="364"/>
    </location>
</feature>
<keyword evidence="1" id="KW-0732">Signal</keyword>
<feature type="signal peptide" evidence="1">
    <location>
        <begin position="1"/>
        <end position="20"/>
    </location>
</feature>
<dbReference type="WormBase" id="SRAE_X000090600">
    <property type="protein sequence ID" value="SRP08031"/>
    <property type="gene ID" value="WBGene00266468"/>
</dbReference>
<dbReference type="AlphaFoldDB" id="A0A090LTN4"/>
<keyword evidence="3" id="KW-1185">Reference proteome</keyword>
<evidence type="ECO:0000313" key="2">
    <source>
        <dbReference type="EMBL" id="CEF71582.1"/>
    </source>
</evidence>
<dbReference type="GeneID" id="36383962"/>
<evidence type="ECO:0000313" key="3">
    <source>
        <dbReference type="Proteomes" id="UP000035682"/>
    </source>
</evidence>
<dbReference type="OMA" id="YREQIND"/>
<dbReference type="RefSeq" id="XP_024510778.1">
    <property type="nucleotide sequence ID" value="XM_024645306.1"/>
</dbReference>
<dbReference type="Proteomes" id="UP000035682">
    <property type="component" value="Unplaced"/>
</dbReference>
<dbReference type="WBParaSite" id="SRAE_X000090600.1">
    <property type="protein sequence ID" value="SRAE_X000090600.1"/>
    <property type="gene ID" value="WBGene00266468"/>
</dbReference>
<dbReference type="OrthoDB" id="5771237at2759"/>
<dbReference type="CTD" id="36383962"/>
<dbReference type="EMBL" id="LN609530">
    <property type="protein sequence ID" value="CEF71582.1"/>
    <property type="molecule type" value="Genomic_DNA"/>
</dbReference>